<evidence type="ECO:0000313" key="2">
    <source>
        <dbReference type="Proteomes" id="UP000814033"/>
    </source>
</evidence>
<accession>A0ACB8S3U3</accession>
<reference evidence="1" key="2">
    <citation type="journal article" date="2022" name="New Phytol.">
        <title>Evolutionary transition to the ectomycorrhizal habit in the genomes of a hyperdiverse lineage of mushroom-forming fungi.</title>
        <authorList>
            <person name="Looney B."/>
            <person name="Miyauchi S."/>
            <person name="Morin E."/>
            <person name="Drula E."/>
            <person name="Courty P.E."/>
            <person name="Kohler A."/>
            <person name="Kuo A."/>
            <person name="LaButti K."/>
            <person name="Pangilinan J."/>
            <person name="Lipzen A."/>
            <person name="Riley R."/>
            <person name="Andreopoulos W."/>
            <person name="He G."/>
            <person name="Johnson J."/>
            <person name="Nolan M."/>
            <person name="Tritt A."/>
            <person name="Barry K.W."/>
            <person name="Grigoriev I.V."/>
            <person name="Nagy L.G."/>
            <person name="Hibbett D."/>
            <person name="Henrissat B."/>
            <person name="Matheny P.B."/>
            <person name="Labbe J."/>
            <person name="Martin F.M."/>
        </authorList>
    </citation>
    <scope>NUCLEOTIDE SEQUENCE</scope>
    <source>
        <strain evidence="1">FP105234-sp</strain>
    </source>
</reference>
<organism evidence="1 2">
    <name type="scientific">Auriscalpium vulgare</name>
    <dbReference type="NCBI Taxonomy" id="40419"/>
    <lineage>
        <taxon>Eukaryota</taxon>
        <taxon>Fungi</taxon>
        <taxon>Dikarya</taxon>
        <taxon>Basidiomycota</taxon>
        <taxon>Agaricomycotina</taxon>
        <taxon>Agaricomycetes</taxon>
        <taxon>Russulales</taxon>
        <taxon>Auriscalpiaceae</taxon>
        <taxon>Auriscalpium</taxon>
    </lineage>
</organism>
<keyword evidence="2" id="KW-1185">Reference proteome</keyword>
<protein>
    <submittedName>
        <fullName evidence="1">Uncharacterized protein</fullName>
    </submittedName>
</protein>
<proteinExistence type="predicted"/>
<sequence>MFGLKRKSEDSQQAPRSPPPPSPTSGSPPASYPVSSLRQQQLPAGVIELNHKDFTVELPPIWIKAFKVKQRRSEIRNPGETFCARLWGKPNLTDSDYGFREDEAPLARKFLPFTGGRLLRRQEYDVMYQRAEDMYRYSPVGGVVVTGQPGIGKTASIAYIVARHLSERRIIAAFLTGSLFLFTEEGVFTHPEPSHANDDLDFGLESEDCPWLLVDMGINKGDRPPAGLVGSSNIFPLHLTSPDEERYKGWQTQREGMLLIMNPWTEEELSDGLALQSFFQKANPDEQEAYRNKLSVIIDQYGYVARDVYGALAGRKDLEIAIQNALNQFVSYEELKHLKIRMAQAHLNADAIAHQLVAVQRSNVTVASPSDSDRAVLKPKSTYIGALVSDWVRRAEHAQTKDVFRLLRDFPHSSTLAGWIFEGVVLQILARSPAVPADILAAIPVISPMERIHPNRAIFQHVPAPDSPDAPDELFEVLTVGDEPKDEELAGDEPMDVDAGVPQASLSLPELAGMSYYDNIREVPVNTKQLHVPSIPNIPLFDGLFIDHTATPKILWVCQVTIAKTHKGSAEGYAQVRAMKQKMERNYGAVEVKYLLVVTARPERTYKWILPRGWSGDVRGGVYCLRIPISGYYVSDT</sequence>
<name>A0ACB8S3U3_9AGAM</name>
<dbReference type="Proteomes" id="UP000814033">
    <property type="component" value="Unassembled WGS sequence"/>
</dbReference>
<gene>
    <name evidence="1" type="ORF">FA95DRAFT_527203</name>
</gene>
<reference evidence="1" key="1">
    <citation type="submission" date="2021-02" db="EMBL/GenBank/DDBJ databases">
        <authorList>
            <consortium name="DOE Joint Genome Institute"/>
            <person name="Ahrendt S."/>
            <person name="Looney B.P."/>
            <person name="Miyauchi S."/>
            <person name="Morin E."/>
            <person name="Drula E."/>
            <person name="Courty P.E."/>
            <person name="Chicoki N."/>
            <person name="Fauchery L."/>
            <person name="Kohler A."/>
            <person name="Kuo A."/>
            <person name="Labutti K."/>
            <person name="Pangilinan J."/>
            <person name="Lipzen A."/>
            <person name="Riley R."/>
            <person name="Andreopoulos W."/>
            <person name="He G."/>
            <person name="Johnson J."/>
            <person name="Barry K.W."/>
            <person name="Grigoriev I.V."/>
            <person name="Nagy L."/>
            <person name="Hibbett D."/>
            <person name="Henrissat B."/>
            <person name="Matheny P.B."/>
            <person name="Labbe J."/>
            <person name="Martin F."/>
        </authorList>
    </citation>
    <scope>NUCLEOTIDE SEQUENCE</scope>
    <source>
        <strain evidence="1">FP105234-sp</strain>
    </source>
</reference>
<comment type="caution">
    <text evidence="1">The sequence shown here is derived from an EMBL/GenBank/DDBJ whole genome shotgun (WGS) entry which is preliminary data.</text>
</comment>
<dbReference type="EMBL" id="MU275858">
    <property type="protein sequence ID" value="KAI0050837.1"/>
    <property type="molecule type" value="Genomic_DNA"/>
</dbReference>
<evidence type="ECO:0000313" key="1">
    <source>
        <dbReference type="EMBL" id="KAI0050837.1"/>
    </source>
</evidence>